<accession>A0A7Z7AWY4</accession>
<keyword evidence="1" id="KW-0812">Transmembrane</keyword>
<evidence type="ECO:0000313" key="3">
    <source>
        <dbReference type="Proteomes" id="UP000199259"/>
    </source>
</evidence>
<keyword evidence="3" id="KW-1185">Reference proteome</keyword>
<dbReference type="AlphaFoldDB" id="A0A7Z7AWY4"/>
<keyword evidence="1" id="KW-1133">Transmembrane helix</keyword>
<reference evidence="2 3" key="1">
    <citation type="submission" date="2016-10" db="EMBL/GenBank/DDBJ databases">
        <authorList>
            <person name="Varghese N."/>
            <person name="Submissions S."/>
        </authorList>
    </citation>
    <scope>NUCLEOTIDE SEQUENCE [LARGE SCALE GENOMIC DNA]</scope>
    <source>
        <strain evidence="2 3">PL 12/M</strain>
    </source>
</reference>
<feature type="transmembrane region" description="Helical" evidence="1">
    <location>
        <begin position="59"/>
        <end position="78"/>
    </location>
</feature>
<dbReference type="PANTHER" id="PTHR35337:SF1">
    <property type="entry name" value="SLR1478 PROTEIN"/>
    <property type="match status" value="1"/>
</dbReference>
<sequence length="201" mass="21943">MHDENVRGIFRTYINELKPFVLLSLVAFIISSIAGYVYYAANPSYALNSLGGLEELAKMIQGLSAIEIMLLIFVNNAVKMFLSVLLGFALGLVPLGFILLNGFVLGIFAHYQTVENGALFVIAGLTPHGIIEIPMLIISSAVGMKIGYVALQALRSEPVDLKAEIIRGIKFYIHWLLPLIFLAAVIETFVTPVVIYLVSGV</sequence>
<dbReference type="OrthoDB" id="86288at2157"/>
<feature type="transmembrane region" description="Helical" evidence="1">
    <location>
        <begin position="85"/>
        <end position="109"/>
    </location>
</feature>
<dbReference type="EMBL" id="FNCA01000001">
    <property type="protein sequence ID" value="SDF27597.1"/>
    <property type="molecule type" value="Genomic_DNA"/>
</dbReference>
<dbReference type="Pfam" id="PF01944">
    <property type="entry name" value="SpoIIM"/>
    <property type="match status" value="1"/>
</dbReference>
<dbReference type="InterPro" id="IPR002798">
    <property type="entry name" value="SpoIIM-like"/>
</dbReference>
<name>A0A7Z7AWY4_9EURY</name>
<proteinExistence type="predicted"/>
<dbReference type="RefSeq" id="WP_091707925.1">
    <property type="nucleotide sequence ID" value="NZ_FNCA01000001.1"/>
</dbReference>
<evidence type="ECO:0000256" key="1">
    <source>
        <dbReference type="SAM" id="Phobius"/>
    </source>
</evidence>
<dbReference type="PANTHER" id="PTHR35337">
    <property type="entry name" value="SLR1478 PROTEIN"/>
    <property type="match status" value="1"/>
</dbReference>
<organism evidence="2 3">
    <name type="scientific">Methanolobus vulcani</name>
    <dbReference type="NCBI Taxonomy" id="38026"/>
    <lineage>
        <taxon>Archaea</taxon>
        <taxon>Methanobacteriati</taxon>
        <taxon>Methanobacteriota</taxon>
        <taxon>Stenosarchaea group</taxon>
        <taxon>Methanomicrobia</taxon>
        <taxon>Methanosarcinales</taxon>
        <taxon>Methanosarcinaceae</taxon>
        <taxon>Methanolobus</taxon>
    </lineage>
</organism>
<feature type="transmembrane region" description="Helical" evidence="1">
    <location>
        <begin position="172"/>
        <end position="198"/>
    </location>
</feature>
<keyword evidence="1" id="KW-0472">Membrane</keyword>
<evidence type="ECO:0000313" key="2">
    <source>
        <dbReference type="EMBL" id="SDF27597.1"/>
    </source>
</evidence>
<gene>
    <name evidence="2" type="ORF">SAMN04488589_0206</name>
</gene>
<comment type="caution">
    <text evidence="2">The sequence shown here is derived from an EMBL/GenBank/DDBJ whole genome shotgun (WGS) entry which is preliminary data.</text>
</comment>
<dbReference type="Proteomes" id="UP000199259">
    <property type="component" value="Unassembled WGS sequence"/>
</dbReference>
<feature type="transmembrane region" description="Helical" evidence="1">
    <location>
        <begin position="20"/>
        <end position="39"/>
    </location>
</feature>
<protein>
    <submittedName>
        <fullName evidence="2">Stage II sporulation protein M</fullName>
    </submittedName>
</protein>